<feature type="region of interest" description="Disordered" evidence="1">
    <location>
        <begin position="1"/>
        <end position="30"/>
    </location>
</feature>
<organism evidence="2 3">
    <name type="scientific">Lujinxingia vulgaris</name>
    <dbReference type="NCBI Taxonomy" id="2600176"/>
    <lineage>
        <taxon>Bacteria</taxon>
        <taxon>Deltaproteobacteria</taxon>
        <taxon>Bradymonadales</taxon>
        <taxon>Lujinxingiaceae</taxon>
        <taxon>Lujinxingia</taxon>
    </lineage>
</organism>
<name>A0A5C6X932_9DELT</name>
<evidence type="ECO:0000313" key="3">
    <source>
        <dbReference type="Proteomes" id="UP000321412"/>
    </source>
</evidence>
<proteinExistence type="predicted"/>
<evidence type="ECO:0000313" key="2">
    <source>
        <dbReference type="EMBL" id="TXD35221.1"/>
    </source>
</evidence>
<accession>A0A5C6X932</accession>
<reference evidence="2 3" key="1">
    <citation type="submission" date="2019-08" db="EMBL/GenBank/DDBJ databases">
        <title>Bradymonadales sp. TMQ4.</title>
        <authorList>
            <person name="Liang Q."/>
        </authorList>
    </citation>
    <scope>NUCLEOTIDE SEQUENCE [LARGE SCALE GENOMIC DNA]</scope>
    <source>
        <strain evidence="2 3">TMQ4</strain>
    </source>
</reference>
<evidence type="ECO:0000256" key="1">
    <source>
        <dbReference type="SAM" id="MobiDB-lite"/>
    </source>
</evidence>
<dbReference type="EMBL" id="VOSM01000010">
    <property type="protein sequence ID" value="TXD35221.1"/>
    <property type="molecule type" value="Genomic_DNA"/>
</dbReference>
<dbReference type="OrthoDB" id="5511350at2"/>
<dbReference type="Proteomes" id="UP000321412">
    <property type="component" value="Unassembled WGS sequence"/>
</dbReference>
<gene>
    <name evidence="2" type="ORF">FRC98_17295</name>
</gene>
<protein>
    <submittedName>
        <fullName evidence="2">Uncharacterized protein</fullName>
    </submittedName>
</protein>
<comment type="caution">
    <text evidence="2">The sequence shown here is derived from an EMBL/GenBank/DDBJ whole genome shotgun (WGS) entry which is preliminary data.</text>
</comment>
<dbReference type="AlphaFoldDB" id="A0A5C6X932"/>
<sequence>MSFFIPDRSNRPTDADDPTGGTRELATDKPPKTIELVDGRVAVVEAASVDGFHMVYYYFDATGLEGATTADLQAFMARSGMAFGSRHPDVSIHLSSSATKDAQGRGIWEFCVTYDWG</sequence>
<dbReference type="RefSeq" id="WP_146982683.1">
    <property type="nucleotide sequence ID" value="NZ_VOSM01000010.1"/>
</dbReference>
<keyword evidence="3" id="KW-1185">Reference proteome</keyword>